<dbReference type="AlphaFoldDB" id="A0A8S1QP97"/>
<evidence type="ECO:0000313" key="2">
    <source>
        <dbReference type="EMBL" id="CAD8116994.1"/>
    </source>
</evidence>
<dbReference type="EMBL" id="CAJJDN010000112">
    <property type="protein sequence ID" value="CAD8116994.1"/>
    <property type="molecule type" value="Genomic_DNA"/>
</dbReference>
<keyword evidence="1" id="KW-0732">Signal</keyword>
<feature type="signal peptide" evidence="1">
    <location>
        <begin position="1"/>
        <end position="16"/>
    </location>
</feature>
<evidence type="ECO:0000256" key="1">
    <source>
        <dbReference type="SAM" id="SignalP"/>
    </source>
</evidence>
<dbReference type="Proteomes" id="UP000692954">
    <property type="component" value="Unassembled WGS sequence"/>
</dbReference>
<keyword evidence="3" id="KW-1185">Reference proteome</keyword>
<feature type="chain" id="PRO_5035904530" evidence="1">
    <location>
        <begin position="17"/>
        <end position="107"/>
    </location>
</feature>
<proteinExistence type="predicted"/>
<evidence type="ECO:0000313" key="3">
    <source>
        <dbReference type="Proteomes" id="UP000692954"/>
    </source>
</evidence>
<organism evidence="2 3">
    <name type="scientific">Paramecium sonneborni</name>
    <dbReference type="NCBI Taxonomy" id="65129"/>
    <lineage>
        <taxon>Eukaryota</taxon>
        <taxon>Sar</taxon>
        <taxon>Alveolata</taxon>
        <taxon>Ciliophora</taxon>
        <taxon>Intramacronucleata</taxon>
        <taxon>Oligohymenophorea</taxon>
        <taxon>Peniculida</taxon>
        <taxon>Parameciidae</taxon>
        <taxon>Paramecium</taxon>
    </lineage>
</organism>
<gene>
    <name evidence="2" type="ORF">PSON_ATCC_30995.1.T1120153</name>
</gene>
<sequence length="107" mass="12013">MKYIFIIALLILTITAKSLHKNQDDAFGQCMAKNCRKQAGSCARTKGCLDNITNCSDQFEKEENFDNFDTCLAKIPQSAALMECVFMNCFGEERKSLAAKKILKSMN</sequence>
<accession>A0A8S1QP97</accession>
<reference evidence="2" key="1">
    <citation type="submission" date="2021-01" db="EMBL/GenBank/DDBJ databases">
        <authorList>
            <consortium name="Genoscope - CEA"/>
            <person name="William W."/>
        </authorList>
    </citation>
    <scope>NUCLEOTIDE SEQUENCE</scope>
</reference>
<name>A0A8S1QP97_9CILI</name>
<dbReference type="OrthoDB" id="317117at2759"/>
<comment type="caution">
    <text evidence="2">The sequence shown here is derived from an EMBL/GenBank/DDBJ whole genome shotgun (WGS) entry which is preliminary data.</text>
</comment>
<protein>
    <submittedName>
        <fullName evidence="2">Uncharacterized protein</fullName>
    </submittedName>
</protein>